<dbReference type="PANTHER" id="PTHR36173:SF1">
    <property type="entry name" value="RIBONUCLEASE VAPC22"/>
    <property type="match status" value="1"/>
</dbReference>
<reference evidence="2 3" key="1">
    <citation type="submission" date="2016-03" db="EMBL/GenBank/DDBJ databases">
        <authorList>
            <person name="Ploux O."/>
        </authorList>
    </citation>
    <scope>NUCLEOTIDE SEQUENCE [LARGE SCALE GENOMIC DNA]</scope>
    <source>
        <strain evidence="2 3">R-45371</strain>
    </source>
</reference>
<protein>
    <submittedName>
        <fullName evidence="2">Twitching motility protein PilT</fullName>
    </submittedName>
</protein>
<accession>A0A177MJZ7</accession>
<organism evidence="2 3">
    <name type="scientific">Methylomonas methanica</name>
    <dbReference type="NCBI Taxonomy" id="421"/>
    <lineage>
        <taxon>Bacteria</taxon>
        <taxon>Pseudomonadati</taxon>
        <taxon>Pseudomonadota</taxon>
        <taxon>Gammaproteobacteria</taxon>
        <taxon>Methylococcales</taxon>
        <taxon>Methylococcaceae</taxon>
        <taxon>Methylomonas</taxon>
    </lineage>
</organism>
<dbReference type="InterPro" id="IPR029060">
    <property type="entry name" value="PIN-like_dom_sf"/>
</dbReference>
<dbReference type="InterPro" id="IPR052919">
    <property type="entry name" value="TA_system_RNase"/>
</dbReference>
<dbReference type="Gene3D" id="3.40.50.1010">
    <property type="entry name" value="5'-nuclease"/>
    <property type="match status" value="1"/>
</dbReference>
<feature type="domain" description="PIN" evidence="1">
    <location>
        <begin position="2"/>
        <end position="120"/>
    </location>
</feature>
<dbReference type="InterPro" id="IPR041705">
    <property type="entry name" value="PIN_Sll0205"/>
</dbReference>
<sequence>MILLDTHIWVRWLVGNEPLPEGIIEMIETSDAITVSAISIWEVVLLQKRQRIELPVPIDQWLDAALLGSDVQVLPITGKIAHLAGILPEHHKDPADRLIIATSLVNQSKLISFDSVFPSYTELNNLLITAEY</sequence>
<evidence type="ECO:0000259" key="1">
    <source>
        <dbReference type="Pfam" id="PF01850"/>
    </source>
</evidence>
<dbReference type="Pfam" id="PF01850">
    <property type="entry name" value="PIN"/>
    <property type="match status" value="1"/>
</dbReference>
<evidence type="ECO:0000313" key="2">
    <source>
        <dbReference type="EMBL" id="OAI06126.1"/>
    </source>
</evidence>
<name>A0A177MJZ7_METMH</name>
<proteinExistence type="predicted"/>
<gene>
    <name evidence="2" type="ORF">A1353_10380</name>
</gene>
<dbReference type="EMBL" id="LUUH01000038">
    <property type="protein sequence ID" value="OAI06126.1"/>
    <property type="molecule type" value="Genomic_DNA"/>
</dbReference>
<dbReference type="AlphaFoldDB" id="A0A177MJZ7"/>
<dbReference type="CDD" id="cd09872">
    <property type="entry name" value="PIN_Sll0205-like"/>
    <property type="match status" value="1"/>
</dbReference>
<dbReference type="Proteomes" id="UP000077763">
    <property type="component" value="Unassembled WGS sequence"/>
</dbReference>
<evidence type="ECO:0000313" key="3">
    <source>
        <dbReference type="Proteomes" id="UP000077763"/>
    </source>
</evidence>
<dbReference type="InterPro" id="IPR002716">
    <property type="entry name" value="PIN_dom"/>
</dbReference>
<comment type="caution">
    <text evidence="2">The sequence shown here is derived from an EMBL/GenBank/DDBJ whole genome shotgun (WGS) entry which is preliminary data.</text>
</comment>
<dbReference type="PANTHER" id="PTHR36173">
    <property type="entry name" value="RIBONUCLEASE VAPC16-RELATED"/>
    <property type="match status" value="1"/>
</dbReference>
<dbReference type="SUPFAM" id="SSF88723">
    <property type="entry name" value="PIN domain-like"/>
    <property type="match status" value="1"/>
</dbReference>